<reference evidence="5 6" key="1">
    <citation type="journal article" date="2021" name="Nat. Plants">
        <title>The Taxus genome provides insights into paclitaxel biosynthesis.</title>
        <authorList>
            <person name="Xiong X."/>
            <person name="Gou J."/>
            <person name="Liao Q."/>
            <person name="Li Y."/>
            <person name="Zhou Q."/>
            <person name="Bi G."/>
            <person name="Li C."/>
            <person name="Du R."/>
            <person name="Wang X."/>
            <person name="Sun T."/>
            <person name="Guo L."/>
            <person name="Liang H."/>
            <person name="Lu P."/>
            <person name="Wu Y."/>
            <person name="Zhang Z."/>
            <person name="Ro D.K."/>
            <person name="Shang Y."/>
            <person name="Huang S."/>
            <person name="Yan J."/>
        </authorList>
    </citation>
    <scope>NUCLEOTIDE SEQUENCE [LARGE SCALE GENOMIC DNA]</scope>
    <source>
        <strain evidence="5">Ta-2019</strain>
    </source>
</reference>
<sequence length="676" mass="76926">MLLCQNYGHHEQLGRNDDYVLFLMSLPCFHHPQGQSVLQGALKNDTWKGKVHGGKVFLKYFLSAGSNSEILSCKKVKDGTWPKKVSVSFLTNMPKQLGFHRVQSDRYDSYVALLHSMILLCFYSHDQLVPSRKKVRSELCSKGCKDDWVQYQNCFSICGVGTIVSLKRVRMSDYKVNLIDNLIFECLGMTHIFSIRISTHTCQLSQLIGFLLGRGIAMLVDNDTSHKLIRGELTIKQGTSIINFEGFKFTNVNSIFMFTNFTGRCKVCNDFLEIKPAEVNVVSGMQWFQFLGNFHYGSLLHISAPWKNLFIVGHVQTQPPNKFIGEFKLSVLVQSDYELFPVSNSYKNVPFEVIKSWENDLEVLGLDGSSKNTPFWDLKHAAISFYVAVINISSRFSMLLSAVTWLSSPITLIEWGTLKSVRELVVCIFSIDSGRGYYSGIRVSFLYSCGSFVNAGFVFFIFVYRDKRPSGTMELMSEGGLKERIIRVGKKLKHPHNSEDALLKDLEETTNCLAIIEQSDKYIIHSLMFQLIKPKIFWHEDVRVKIMVVICIAGVTRVTAPNLPFSDDIMRDIFEHMVGSFQGFWNVTNLITTRSTAAHMQRKTTNKGKPRSLLGDQTHASKGQPRNKVMDYSDFYLANEDDEVIVDEHEHKEESVIEGTLASLSGNDRIYLFQTR</sequence>
<gene>
    <name evidence="5" type="ORF">KI387_009579</name>
</gene>
<feature type="compositionally biased region" description="Basic residues" evidence="3">
    <location>
        <begin position="600"/>
        <end position="610"/>
    </location>
</feature>
<dbReference type="PANTHER" id="PTHR12663:SF0">
    <property type="entry name" value="PRECOCIOUS DISSOCIATION OF SISTERS 5, ISOFORM A"/>
    <property type="match status" value="1"/>
</dbReference>
<dbReference type="GO" id="GO:0000785">
    <property type="term" value="C:chromatin"/>
    <property type="evidence" value="ECO:0007669"/>
    <property type="project" value="TreeGrafter"/>
</dbReference>
<evidence type="ECO:0000313" key="5">
    <source>
        <dbReference type="EMBL" id="KAH9305175.1"/>
    </source>
</evidence>
<dbReference type="Pfam" id="PF20168">
    <property type="entry name" value="PDS5"/>
    <property type="match status" value="1"/>
</dbReference>
<feature type="transmembrane region" description="Helical" evidence="4">
    <location>
        <begin position="445"/>
        <end position="464"/>
    </location>
</feature>
<evidence type="ECO:0000256" key="3">
    <source>
        <dbReference type="SAM" id="MobiDB-lite"/>
    </source>
</evidence>
<dbReference type="GO" id="GO:0005634">
    <property type="term" value="C:nucleus"/>
    <property type="evidence" value="ECO:0007669"/>
    <property type="project" value="UniProtKB-SubCell"/>
</dbReference>
<keyword evidence="4" id="KW-1133">Transmembrane helix</keyword>
<name>A0AA38FJN2_TAXCH</name>
<keyword evidence="4" id="KW-0472">Membrane</keyword>
<keyword evidence="4" id="KW-0812">Transmembrane</keyword>
<comment type="subcellular location">
    <subcellularLocation>
        <location evidence="1">Nucleus</location>
    </subcellularLocation>
</comment>
<feature type="region of interest" description="Disordered" evidence="3">
    <location>
        <begin position="597"/>
        <end position="626"/>
    </location>
</feature>
<dbReference type="PANTHER" id="PTHR12663">
    <property type="entry name" value="ANDROGEN INDUCED INHIBITOR OF PROLIFERATION AS3 / PDS5-RELATED"/>
    <property type="match status" value="1"/>
</dbReference>
<evidence type="ECO:0000256" key="2">
    <source>
        <dbReference type="ARBA" id="ARBA00023242"/>
    </source>
</evidence>
<comment type="caution">
    <text evidence="5">The sequence shown here is derived from an EMBL/GenBank/DDBJ whole genome shotgun (WGS) entry which is preliminary data.</text>
</comment>
<dbReference type="EMBL" id="JAHRHJ020000008">
    <property type="protein sequence ID" value="KAH9305175.1"/>
    <property type="molecule type" value="Genomic_DNA"/>
</dbReference>
<keyword evidence="2" id="KW-0539">Nucleus</keyword>
<feature type="non-terminal residue" evidence="5">
    <location>
        <position position="676"/>
    </location>
</feature>
<organism evidence="5 6">
    <name type="scientific">Taxus chinensis</name>
    <name type="common">Chinese yew</name>
    <name type="synonym">Taxus wallichiana var. chinensis</name>
    <dbReference type="NCBI Taxonomy" id="29808"/>
    <lineage>
        <taxon>Eukaryota</taxon>
        <taxon>Viridiplantae</taxon>
        <taxon>Streptophyta</taxon>
        <taxon>Embryophyta</taxon>
        <taxon>Tracheophyta</taxon>
        <taxon>Spermatophyta</taxon>
        <taxon>Pinopsida</taxon>
        <taxon>Pinidae</taxon>
        <taxon>Conifers II</taxon>
        <taxon>Cupressales</taxon>
        <taxon>Taxaceae</taxon>
        <taxon>Taxus</taxon>
    </lineage>
</organism>
<protein>
    <submittedName>
        <fullName evidence="5">Uncharacterized protein</fullName>
    </submittedName>
</protein>
<dbReference type="Proteomes" id="UP000824469">
    <property type="component" value="Unassembled WGS sequence"/>
</dbReference>
<accession>A0AA38FJN2</accession>
<evidence type="ECO:0000256" key="4">
    <source>
        <dbReference type="SAM" id="Phobius"/>
    </source>
</evidence>
<dbReference type="GO" id="GO:0007064">
    <property type="term" value="P:mitotic sister chromatid cohesion"/>
    <property type="evidence" value="ECO:0007669"/>
    <property type="project" value="InterPro"/>
</dbReference>
<dbReference type="AlphaFoldDB" id="A0AA38FJN2"/>
<dbReference type="GO" id="GO:0006281">
    <property type="term" value="P:DNA repair"/>
    <property type="evidence" value="ECO:0007669"/>
    <property type="project" value="TreeGrafter"/>
</dbReference>
<proteinExistence type="predicted"/>
<dbReference type="InterPro" id="IPR039776">
    <property type="entry name" value="Pds5"/>
</dbReference>
<keyword evidence="6" id="KW-1185">Reference proteome</keyword>
<evidence type="ECO:0000256" key="1">
    <source>
        <dbReference type="ARBA" id="ARBA00004123"/>
    </source>
</evidence>
<evidence type="ECO:0000313" key="6">
    <source>
        <dbReference type="Proteomes" id="UP000824469"/>
    </source>
</evidence>